<sequence>MPHWKSFKIPPDLIATPSLPSSPFLRLPTELLLMVLYQADPLDKICLAFSCRHLLQISALASAKVPCRCKPQCFSQEIEKLLKRVKPVDARGKSKRTWGFCIDCMRYRPTRKSYWNGKVTCGNWAAWDRAVRCWNTKFSLQCPQCWGEEWQSVCPRLHA</sequence>
<gene>
    <name evidence="1" type="ORF">P154DRAFT_502388</name>
</gene>
<evidence type="ECO:0000313" key="2">
    <source>
        <dbReference type="Proteomes" id="UP000799779"/>
    </source>
</evidence>
<reference evidence="1" key="1">
    <citation type="journal article" date="2020" name="Stud. Mycol.">
        <title>101 Dothideomycetes genomes: a test case for predicting lifestyles and emergence of pathogens.</title>
        <authorList>
            <person name="Haridas S."/>
            <person name="Albert R."/>
            <person name="Binder M."/>
            <person name="Bloem J."/>
            <person name="Labutti K."/>
            <person name="Salamov A."/>
            <person name="Andreopoulos B."/>
            <person name="Baker S."/>
            <person name="Barry K."/>
            <person name="Bills G."/>
            <person name="Bluhm B."/>
            <person name="Cannon C."/>
            <person name="Castanera R."/>
            <person name="Culley D."/>
            <person name="Daum C."/>
            <person name="Ezra D."/>
            <person name="Gonzalez J."/>
            <person name="Henrissat B."/>
            <person name="Kuo A."/>
            <person name="Liang C."/>
            <person name="Lipzen A."/>
            <person name="Lutzoni F."/>
            <person name="Magnuson J."/>
            <person name="Mondo S."/>
            <person name="Nolan M."/>
            <person name="Ohm R."/>
            <person name="Pangilinan J."/>
            <person name="Park H.-J."/>
            <person name="Ramirez L."/>
            <person name="Alfaro M."/>
            <person name="Sun H."/>
            <person name="Tritt A."/>
            <person name="Yoshinaga Y."/>
            <person name="Zwiers L.-H."/>
            <person name="Turgeon B."/>
            <person name="Goodwin S."/>
            <person name="Spatafora J."/>
            <person name="Crous P."/>
            <person name="Grigoriev I."/>
        </authorList>
    </citation>
    <scope>NUCLEOTIDE SEQUENCE</scope>
    <source>
        <strain evidence="1">CBS 123094</strain>
    </source>
</reference>
<evidence type="ECO:0000313" key="1">
    <source>
        <dbReference type="EMBL" id="KAF1994103.1"/>
    </source>
</evidence>
<keyword evidence="2" id="KW-1185">Reference proteome</keyword>
<dbReference type="Proteomes" id="UP000799779">
    <property type="component" value="Unassembled WGS sequence"/>
</dbReference>
<proteinExistence type="predicted"/>
<dbReference type="OrthoDB" id="4430588at2759"/>
<organism evidence="1 2">
    <name type="scientific">Amniculicola lignicola CBS 123094</name>
    <dbReference type="NCBI Taxonomy" id="1392246"/>
    <lineage>
        <taxon>Eukaryota</taxon>
        <taxon>Fungi</taxon>
        <taxon>Dikarya</taxon>
        <taxon>Ascomycota</taxon>
        <taxon>Pezizomycotina</taxon>
        <taxon>Dothideomycetes</taxon>
        <taxon>Pleosporomycetidae</taxon>
        <taxon>Pleosporales</taxon>
        <taxon>Amniculicolaceae</taxon>
        <taxon>Amniculicola</taxon>
    </lineage>
</organism>
<name>A0A6A5VX21_9PLEO</name>
<dbReference type="SUPFAM" id="SSF81383">
    <property type="entry name" value="F-box domain"/>
    <property type="match status" value="1"/>
</dbReference>
<evidence type="ECO:0008006" key="3">
    <source>
        <dbReference type="Google" id="ProtNLM"/>
    </source>
</evidence>
<protein>
    <recommendedName>
        <fullName evidence="3">F-box domain-containing protein</fullName>
    </recommendedName>
</protein>
<accession>A0A6A5VX21</accession>
<dbReference type="AlphaFoldDB" id="A0A6A5VX21"/>
<dbReference type="EMBL" id="ML977672">
    <property type="protein sequence ID" value="KAF1994103.1"/>
    <property type="molecule type" value="Genomic_DNA"/>
</dbReference>
<dbReference type="InterPro" id="IPR036047">
    <property type="entry name" value="F-box-like_dom_sf"/>
</dbReference>